<dbReference type="PROSITE" id="PS51419">
    <property type="entry name" value="RAB"/>
    <property type="match status" value="1"/>
</dbReference>
<dbReference type="InterPro" id="IPR001806">
    <property type="entry name" value="Small_GTPase"/>
</dbReference>
<dbReference type="SMART" id="SM00175">
    <property type="entry name" value="RAB"/>
    <property type="match status" value="1"/>
</dbReference>
<keyword evidence="2" id="KW-0342">GTP-binding</keyword>
<dbReference type="SUPFAM" id="SSF52540">
    <property type="entry name" value="P-loop containing nucleoside triphosphate hydrolases"/>
    <property type="match status" value="1"/>
</dbReference>
<dbReference type="InterPro" id="IPR050227">
    <property type="entry name" value="Rab"/>
</dbReference>
<proteinExistence type="predicted"/>
<evidence type="ECO:0000256" key="1">
    <source>
        <dbReference type="ARBA" id="ARBA00022741"/>
    </source>
</evidence>
<dbReference type="GO" id="GO:0003924">
    <property type="term" value="F:GTPase activity"/>
    <property type="evidence" value="ECO:0007669"/>
    <property type="project" value="InterPro"/>
</dbReference>
<sequence>MSKFVAVVFDLSSVHSLVNCTKWLKEALKVNPQSPLIFLVGNKMDLLSKASLAEMDRMVSRTAARLEAEYWPVSALTGENVTEMFRRMAGLAFSRLLRSELNHRHHPPISIGTVDISRKQSAKDLRKKSNCANCNI</sequence>
<dbReference type="InterPro" id="IPR027417">
    <property type="entry name" value="P-loop_NTPase"/>
</dbReference>
<dbReference type="EMBL" id="GECZ01008741">
    <property type="protein sequence ID" value="JAS61028.1"/>
    <property type="molecule type" value="Transcribed_RNA"/>
</dbReference>
<reference evidence="3" key="1">
    <citation type="submission" date="2015-11" db="EMBL/GenBank/DDBJ databases">
        <title>De novo transcriptome assembly of four potential Pierce s Disease insect vectors from Arizona vineyards.</title>
        <authorList>
            <person name="Tassone E.E."/>
        </authorList>
    </citation>
    <scope>NUCLEOTIDE SEQUENCE</scope>
</reference>
<evidence type="ECO:0000256" key="2">
    <source>
        <dbReference type="ARBA" id="ARBA00023134"/>
    </source>
</evidence>
<dbReference type="GO" id="GO:0005525">
    <property type="term" value="F:GTP binding"/>
    <property type="evidence" value="ECO:0007669"/>
    <property type="project" value="UniProtKB-KW"/>
</dbReference>
<dbReference type="Gene3D" id="3.40.50.300">
    <property type="entry name" value="P-loop containing nucleotide triphosphate hydrolases"/>
    <property type="match status" value="1"/>
</dbReference>
<evidence type="ECO:0008006" key="4">
    <source>
        <dbReference type="Google" id="ProtNLM"/>
    </source>
</evidence>
<dbReference type="AlphaFoldDB" id="A0A1B6GF23"/>
<protein>
    <recommendedName>
        <fullName evidence="4">Ras-related protein Rab-34</fullName>
    </recommendedName>
</protein>
<dbReference type="Pfam" id="PF00071">
    <property type="entry name" value="Ras"/>
    <property type="match status" value="1"/>
</dbReference>
<keyword evidence="1" id="KW-0547">Nucleotide-binding</keyword>
<dbReference type="PANTHER" id="PTHR47977">
    <property type="entry name" value="RAS-RELATED PROTEIN RAB"/>
    <property type="match status" value="1"/>
</dbReference>
<gene>
    <name evidence="3" type="ORF">g.1082</name>
</gene>
<name>A0A1B6GF23_9HEMI</name>
<accession>A0A1B6GF23</accession>
<organism evidence="3">
    <name type="scientific">Cuerna arida</name>
    <dbReference type="NCBI Taxonomy" id="1464854"/>
    <lineage>
        <taxon>Eukaryota</taxon>
        <taxon>Metazoa</taxon>
        <taxon>Ecdysozoa</taxon>
        <taxon>Arthropoda</taxon>
        <taxon>Hexapoda</taxon>
        <taxon>Insecta</taxon>
        <taxon>Pterygota</taxon>
        <taxon>Neoptera</taxon>
        <taxon>Paraneoptera</taxon>
        <taxon>Hemiptera</taxon>
        <taxon>Auchenorrhyncha</taxon>
        <taxon>Membracoidea</taxon>
        <taxon>Cicadellidae</taxon>
        <taxon>Cicadellinae</taxon>
        <taxon>Proconiini</taxon>
        <taxon>Cuerna</taxon>
    </lineage>
</organism>
<evidence type="ECO:0000313" key="3">
    <source>
        <dbReference type="EMBL" id="JAS61028.1"/>
    </source>
</evidence>